<protein>
    <submittedName>
        <fullName evidence="1">Uncharacterized protein</fullName>
    </submittedName>
</protein>
<reference evidence="1 2" key="1">
    <citation type="submission" date="2023-02" db="EMBL/GenBank/DDBJ databases">
        <title>Genome Sequence of L. cardiaca H63T.</title>
        <authorList>
            <person name="Lopez A.E."/>
            <person name="Cianciotto N.P."/>
        </authorList>
    </citation>
    <scope>NUCLEOTIDE SEQUENCE [LARGE SCALE GENOMIC DNA]</scope>
    <source>
        <strain evidence="1 2">H63</strain>
    </source>
</reference>
<evidence type="ECO:0000313" key="2">
    <source>
        <dbReference type="Proteomes" id="UP001222087"/>
    </source>
</evidence>
<organism evidence="1 2">
    <name type="scientific">Legionella cardiaca</name>
    <dbReference type="NCBI Taxonomy" id="1071983"/>
    <lineage>
        <taxon>Bacteria</taxon>
        <taxon>Pseudomonadati</taxon>
        <taxon>Pseudomonadota</taxon>
        <taxon>Gammaproteobacteria</taxon>
        <taxon>Legionellales</taxon>
        <taxon>Legionellaceae</taxon>
        <taxon>Legionella</taxon>
    </lineage>
</organism>
<gene>
    <name evidence="1" type="ORF">PXX05_13215</name>
</gene>
<dbReference type="EMBL" id="CP119078">
    <property type="protein sequence ID" value="WED42844.1"/>
    <property type="molecule type" value="Genomic_DNA"/>
</dbReference>
<keyword evidence="2" id="KW-1185">Reference proteome</keyword>
<evidence type="ECO:0000313" key="1">
    <source>
        <dbReference type="EMBL" id="WED42844.1"/>
    </source>
</evidence>
<dbReference type="RefSeq" id="WP_275088660.1">
    <property type="nucleotide sequence ID" value="NZ_CP119078.1"/>
</dbReference>
<accession>A0ABY8AQ66</accession>
<dbReference type="Proteomes" id="UP001222087">
    <property type="component" value="Chromosome"/>
</dbReference>
<proteinExistence type="predicted"/>
<name>A0ABY8AQ66_9GAMM</name>
<sequence>MKVLPSVIVLDGAGNGQVTVCDIENKPLSEVQAINVVFVPVVLVHEELVTPDYVLYMFDDDKNLTAKLAEIEKSEKNAIIVIGTDKERRAYFIENARLSSNSVMISCGYSLDKINQLVRSENGKVELDKNNPTILATLIRRFRLDGGHANEAEITGTRTGVNVFSTSFGPCNPIIGKRKTDQQFVLHHADGASVDREGGIGKFITDLEKGGGAEFVVVMQNPNIVRSIAKAPLLAGGLAVELREKNLNRVNIPEGYSAVACINGATVIMAKRMEFFKNPEERKALISKFQDQEIREESRLIDIRDPSQIIPMSQTAKDVHVANQQMKKATAKEGPYKEILNGLKEIGISLPKEGGVFSKISSILKR</sequence>